<dbReference type="EMBL" id="CACVBM020000264">
    <property type="protein sequence ID" value="CAA7016849.1"/>
    <property type="molecule type" value="Genomic_DNA"/>
</dbReference>
<reference evidence="1 3" key="1">
    <citation type="submission" date="2020-01" db="EMBL/GenBank/DDBJ databases">
        <authorList>
            <person name="Mishra B."/>
        </authorList>
    </citation>
    <scope>NUCLEOTIDE SEQUENCE [LARGE SCALE GENOMIC DNA]</scope>
</reference>
<sequence length="150" mass="16590">MAKHVKIQPLRANHTVFVRCIAISKGIAISPKWARKATARDPSTVKSGRWTLLCETSLTQSPPTLGDMKPEPSLKAHASTPNLEWAGQIIAQPEPGPMKSFQRSIILLSPLGSQARATELDVQFVNLVLCFSDFGFSSVYVHAVYDFRRE</sequence>
<proteinExistence type="predicted"/>
<accession>A0A6D2HQR4</accession>
<gene>
    <name evidence="1" type="ORF">MERR_LOCUS4084</name>
    <name evidence="2" type="ORF">MERR_LOCUS44438</name>
</gene>
<evidence type="ECO:0000313" key="2">
    <source>
        <dbReference type="EMBL" id="CAA7057202.1"/>
    </source>
</evidence>
<dbReference type="Proteomes" id="UP000467841">
    <property type="component" value="Unassembled WGS sequence"/>
</dbReference>
<organism evidence="1 3">
    <name type="scientific">Microthlaspi erraticum</name>
    <dbReference type="NCBI Taxonomy" id="1685480"/>
    <lineage>
        <taxon>Eukaryota</taxon>
        <taxon>Viridiplantae</taxon>
        <taxon>Streptophyta</taxon>
        <taxon>Embryophyta</taxon>
        <taxon>Tracheophyta</taxon>
        <taxon>Spermatophyta</taxon>
        <taxon>Magnoliopsida</taxon>
        <taxon>eudicotyledons</taxon>
        <taxon>Gunneridae</taxon>
        <taxon>Pentapetalae</taxon>
        <taxon>rosids</taxon>
        <taxon>malvids</taxon>
        <taxon>Brassicales</taxon>
        <taxon>Brassicaceae</taxon>
        <taxon>Coluteocarpeae</taxon>
        <taxon>Microthlaspi</taxon>
    </lineage>
</organism>
<protein>
    <submittedName>
        <fullName evidence="1">Uncharacterized protein</fullName>
    </submittedName>
</protein>
<dbReference type="EMBL" id="CACVBM020001673">
    <property type="protein sequence ID" value="CAA7057202.1"/>
    <property type="molecule type" value="Genomic_DNA"/>
</dbReference>
<dbReference type="OrthoDB" id="1810600at2759"/>
<dbReference type="AlphaFoldDB" id="A0A6D2HQR4"/>
<name>A0A6D2HQR4_9BRAS</name>
<evidence type="ECO:0000313" key="3">
    <source>
        <dbReference type="Proteomes" id="UP000467841"/>
    </source>
</evidence>
<keyword evidence="3" id="KW-1185">Reference proteome</keyword>
<evidence type="ECO:0000313" key="1">
    <source>
        <dbReference type="EMBL" id="CAA7016849.1"/>
    </source>
</evidence>